<evidence type="ECO:0000313" key="2">
    <source>
        <dbReference type="Proteomes" id="UP000007127"/>
    </source>
</evidence>
<organism evidence="1 2">
    <name type="scientific">Thalassospira xiamenensis M-5 = DSM 17429</name>
    <dbReference type="NCBI Taxonomy" id="1123366"/>
    <lineage>
        <taxon>Bacteria</taxon>
        <taxon>Pseudomonadati</taxon>
        <taxon>Pseudomonadota</taxon>
        <taxon>Alphaproteobacteria</taxon>
        <taxon>Rhodospirillales</taxon>
        <taxon>Thalassospiraceae</taxon>
        <taxon>Thalassospira</taxon>
    </lineage>
</organism>
<gene>
    <name evidence="1" type="ORF">TH3_21978</name>
</gene>
<proteinExistence type="predicted"/>
<keyword evidence="1" id="KW-0614">Plasmid</keyword>
<dbReference type="InterPro" id="IPR036388">
    <property type="entry name" value="WH-like_DNA-bd_sf"/>
</dbReference>
<protein>
    <submittedName>
        <fullName evidence="1">Uncharacterized protein</fullName>
    </submittedName>
</protein>
<dbReference type="Proteomes" id="UP000007127">
    <property type="component" value="Plasmid"/>
</dbReference>
<dbReference type="SUPFAM" id="SSF46785">
    <property type="entry name" value="Winged helix' DNA-binding domain"/>
    <property type="match status" value="1"/>
</dbReference>
<dbReference type="Gene3D" id="1.10.10.10">
    <property type="entry name" value="Winged helix-like DNA-binding domain superfamily/Winged helix DNA-binding domain"/>
    <property type="match status" value="1"/>
</dbReference>
<reference evidence="1 2" key="1">
    <citation type="journal article" date="2012" name="J. Bacteriol.">
        <title>Genome sequence of Thalassospira xiamenensis type strain M-5.</title>
        <authorList>
            <person name="Lai Q."/>
            <person name="Shao Z."/>
        </authorList>
    </citation>
    <scope>NUCLEOTIDE SEQUENCE [LARGE SCALE GENOMIC DNA]</scope>
    <source>
        <strain evidence="1 2">M-5</strain>
    </source>
</reference>
<sequence length="103" mass="11742">MNHATSIEAEITSYLIKDRIKHDKTETAGLRHTRDIADYLGMPLPATRKILHRLADEGMLHLYEPFDGRTLCWLLARDNDNEPNEIPTVEDQLKLSGTGVYIP</sequence>
<dbReference type="AlphaFoldDB" id="A0AB72UJW5"/>
<dbReference type="KEGG" id="txi:TH3_21978"/>
<dbReference type="RefSeq" id="WP_007091068.1">
    <property type="nucleotide sequence ID" value="NZ_CP004389.1"/>
</dbReference>
<dbReference type="GeneID" id="31930030"/>
<name>A0AB72UJW5_9PROT</name>
<accession>A0AB72UJW5</accession>
<dbReference type="EMBL" id="CP004389">
    <property type="protein sequence ID" value="AJD54468.1"/>
    <property type="molecule type" value="Genomic_DNA"/>
</dbReference>
<dbReference type="InterPro" id="IPR036390">
    <property type="entry name" value="WH_DNA-bd_sf"/>
</dbReference>
<evidence type="ECO:0000313" key="1">
    <source>
        <dbReference type="EMBL" id="AJD54468.1"/>
    </source>
</evidence>
<geneLocation type="plasmid" evidence="2"/>